<name>A0A552U768_9SPHN</name>
<dbReference type="InterPro" id="IPR000846">
    <property type="entry name" value="DapB_N"/>
</dbReference>
<dbReference type="GO" id="GO:0009089">
    <property type="term" value="P:lysine biosynthetic process via diaminopimelate"/>
    <property type="evidence" value="ECO:0007669"/>
    <property type="project" value="InterPro"/>
</dbReference>
<dbReference type="RefSeq" id="WP_144237270.1">
    <property type="nucleotide sequence ID" value="NZ_VJWA01000002.1"/>
</dbReference>
<dbReference type="SUPFAM" id="SSF51735">
    <property type="entry name" value="NAD(P)-binding Rossmann-fold domains"/>
    <property type="match status" value="1"/>
</dbReference>
<sequence length="346" mass="36153">MARVVQWATGSMGRTALRRILDDPAHELAGVYVYGAAKAGRDAGELARRPATGVLATNDRAAILALDADVVLHTPRITLPYDALVDDVVALLRSGKNVVSTAGFHWPQAHGPDYVARLHDAAVAGGVTLAGVGINPGLVVERIALAATAMCQDLDRVSVFETVDASAMTSPEFVFGLMGFGSDPSVADIREGPLATLYGTLFSEVLHFAAANLGSHVTGIVADHRLTLAPKPITIGAGTIAAGQVAATEWRWTASTAAGPELLLSILWTADTGLHGPDRLGHWNIVIDGRPTIRMTMDISERDPAAPPSRALTDAVIAVAMRAIPDVIAAPPGLFAYHPPAAWKAA</sequence>
<gene>
    <name evidence="4" type="ORF">FMM06_10020</name>
</gene>
<keyword evidence="2" id="KW-0560">Oxidoreductase</keyword>
<dbReference type="Pfam" id="PF01113">
    <property type="entry name" value="DapB_N"/>
    <property type="match status" value="1"/>
</dbReference>
<evidence type="ECO:0000313" key="5">
    <source>
        <dbReference type="Proteomes" id="UP000317894"/>
    </source>
</evidence>
<evidence type="ECO:0000259" key="3">
    <source>
        <dbReference type="Pfam" id="PF01113"/>
    </source>
</evidence>
<keyword evidence="5" id="KW-1185">Reference proteome</keyword>
<evidence type="ECO:0000313" key="4">
    <source>
        <dbReference type="EMBL" id="TRW14064.1"/>
    </source>
</evidence>
<dbReference type="InterPro" id="IPR036291">
    <property type="entry name" value="NAD(P)-bd_dom_sf"/>
</dbReference>
<dbReference type="Gene3D" id="3.40.50.720">
    <property type="entry name" value="NAD(P)-binding Rossmann-like Domain"/>
    <property type="match status" value="1"/>
</dbReference>
<comment type="caution">
    <text evidence="4">The sequence shown here is derived from an EMBL/GenBank/DDBJ whole genome shotgun (WGS) entry which is preliminary data.</text>
</comment>
<evidence type="ECO:0000256" key="2">
    <source>
        <dbReference type="ARBA" id="ARBA00023002"/>
    </source>
</evidence>
<dbReference type="AlphaFoldDB" id="A0A552U768"/>
<protein>
    <submittedName>
        <fullName evidence="4">Dihydrodipicolinate reductase</fullName>
    </submittedName>
</protein>
<dbReference type="OrthoDB" id="4759936at2"/>
<dbReference type="GO" id="GO:0008839">
    <property type="term" value="F:4-hydroxy-tetrahydrodipicolinate reductase"/>
    <property type="evidence" value="ECO:0007669"/>
    <property type="project" value="InterPro"/>
</dbReference>
<accession>A0A552U768</accession>
<feature type="domain" description="Dihydrodipicolinate reductase N-terminal" evidence="3">
    <location>
        <begin position="8"/>
        <end position="104"/>
    </location>
</feature>
<organism evidence="4 5">
    <name type="scientific">Glacieibacterium frigidum</name>
    <dbReference type="NCBI Taxonomy" id="2593303"/>
    <lineage>
        <taxon>Bacteria</taxon>
        <taxon>Pseudomonadati</taxon>
        <taxon>Pseudomonadota</taxon>
        <taxon>Alphaproteobacteria</taxon>
        <taxon>Sphingomonadales</taxon>
        <taxon>Sphingosinicellaceae</taxon>
        <taxon>Glacieibacterium</taxon>
    </lineage>
</organism>
<dbReference type="CDD" id="cd24146">
    <property type="entry name" value="nat-AmDH_N_like"/>
    <property type="match status" value="1"/>
</dbReference>
<evidence type="ECO:0000256" key="1">
    <source>
        <dbReference type="ARBA" id="ARBA00022857"/>
    </source>
</evidence>
<dbReference type="EMBL" id="VJWA01000002">
    <property type="protein sequence ID" value="TRW14064.1"/>
    <property type="molecule type" value="Genomic_DNA"/>
</dbReference>
<proteinExistence type="predicted"/>
<keyword evidence="1" id="KW-0521">NADP</keyword>
<dbReference type="Proteomes" id="UP000317894">
    <property type="component" value="Unassembled WGS sequence"/>
</dbReference>
<reference evidence="4 5" key="1">
    <citation type="submission" date="2019-07" db="EMBL/GenBank/DDBJ databases">
        <title>Novel species isolated from glacier.</title>
        <authorList>
            <person name="Liu Q."/>
            <person name="Xin Y.-H."/>
        </authorList>
    </citation>
    <scope>NUCLEOTIDE SEQUENCE [LARGE SCALE GENOMIC DNA]</scope>
    <source>
        <strain evidence="4 5">LB1R16</strain>
    </source>
</reference>